<dbReference type="AlphaFoldDB" id="A0A8H5GN48"/>
<keyword evidence="4 8" id="KW-0479">Metal-binding</keyword>
<evidence type="ECO:0000256" key="10">
    <source>
        <dbReference type="SAM" id="Phobius"/>
    </source>
</evidence>
<dbReference type="SUPFAM" id="SSF48264">
    <property type="entry name" value="Cytochrome P450"/>
    <property type="match status" value="1"/>
</dbReference>
<comment type="similarity">
    <text evidence="2 8">Belongs to the cytochrome P450 family.</text>
</comment>
<dbReference type="GO" id="GO:0005506">
    <property type="term" value="F:iron ion binding"/>
    <property type="evidence" value="ECO:0007669"/>
    <property type="project" value="InterPro"/>
</dbReference>
<evidence type="ECO:0000256" key="7">
    <source>
        <dbReference type="ARBA" id="ARBA00023033"/>
    </source>
</evidence>
<comment type="caution">
    <text evidence="11">The sequence shown here is derived from an EMBL/GenBank/DDBJ whole genome shotgun (WGS) entry which is preliminary data.</text>
</comment>
<evidence type="ECO:0008006" key="13">
    <source>
        <dbReference type="Google" id="ProtNLM"/>
    </source>
</evidence>
<dbReference type="InterPro" id="IPR050364">
    <property type="entry name" value="Cytochrome_P450_fung"/>
</dbReference>
<sequence>MNGTAIRNGNGNGEKEKTQTRTGTVGPSKPQSKQKAKSYLIKKGTILLPNVWAMNRDVEVYGEDAEEFRPERFLERERVAVDQDSESPEGGGGGIKWKWKLVSGVRDPSKRDKEEYACLREDGMVNFGFGRRICVGRHLAMSSILFNMVMILWAWEVLPPRNGNGDGEEYVEPKLGIDDEVRDGVVVRPLPTPLHFHLRFPGVQELLERAEEGIWADADAYASGSRSRESGPDVVGNANAEDTYTYTYKDKDKDKEEPEKEQEQESKKGEEGEGDVDVDGRRGKVGEEWNERLRRIWDVDSVKAY</sequence>
<dbReference type="GO" id="GO:0020037">
    <property type="term" value="F:heme binding"/>
    <property type="evidence" value="ECO:0007669"/>
    <property type="project" value="InterPro"/>
</dbReference>
<keyword evidence="3 8" id="KW-0349">Heme</keyword>
<evidence type="ECO:0000313" key="11">
    <source>
        <dbReference type="EMBL" id="KAF5368067.1"/>
    </source>
</evidence>
<comment type="cofactor">
    <cofactor evidence="1">
        <name>heme</name>
        <dbReference type="ChEBI" id="CHEBI:30413"/>
    </cofactor>
</comment>
<evidence type="ECO:0000256" key="5">
    <source>
        <dbReference type="ARBA" id="ARBA00023002"/>
    </source>
</evidence>
<keyword evidence="6 8" id="KW-0408">Iron</keyword>
<evidence type="ECO:0000313" key="12">
    <source>
        <dbReference type="Proteomes" id="UP000559256"/>
    </source>
</evidence>
<dbReference type="EMBL" id="JAACJM010000017">
    <property type="protein sequence ID" value="KAF5368067.1"/>
    <property type="molecule type" value="Genomic_DNA"/>
</dbReference>
<dbReference type="InterPro" id="IPR017972">
    <property type="entry name" value="Cyt_P450_CS"/>
</dbReference>
<dbReference type="PANTHER" id="PTHR46300">
    <property type="entry name" value="P450, PUTATIVE (EUROFUNG)-RELATED-RELATED"/>
    <property type="match status" value="1"/>
</dbReference>
<evidence type="ECO:0000256" key="3">
    <source>
        <dbReference type="ARBA" id="ARBA00022617"/>
    </source>
</evidence>
<keyword evidence="10" id="KW-0812">Transmembrane</keyword>
<protein>
    <recommendedName>
        <fullName evidence="13">Cytochrome P450</fullName>
    </recommendedName>
</protein>
<reference evidence="11 12" key="1">
    <citation type="journal article" date="2020" name="ISME J.">
        <title>Uncovering the hidden diversity of litter-decomposition mechanisms in mushroom-forming fungi.</title>
        <authorList>
            <person name="Floudas D."/>
            <person name="Bentzer J."/>
            <person name="Ahren D."/>
            <person name="Johansson T."/>
            <person name="Persson P."/>
            <person name="Tunlid A."/>
        </authorList>
    </citation>
    <scope>NUCLEOTIDE SEQUENCE [LARGE SCALE GENOMIC DNA]</scope>
    <source>
        <strain evidence="11 12">CBS 291.85</strain>
    </source>
</reference>
<evidence type="ECO:0000256" key="6">
    <source>
        <dbReference type="ARBA" id="ARBA00023004"/>
    </source>
</evidence>
<keyword evidence="5 8" id="KW-0560">Oxidoreductase</keyword>
<feature type="region of interest" description="Disordered" evidence="9">
    <location>
        <begin position="1"/>
        <end position="36"/>
    </location>
</feature>
<evidence type="ECO:0000256" key="4">
    <source>
        <dbReference type="ARBA" id="ARBA00022723"/>
    </source>
</evidence>
<keyword evidence="7 8" id="KW-0503">Monooxygenase</keyword>
<gene>
    <name evidence="11" type="ORF">D9758_004451</name>
</gene>
<proteinExistence type="inferred from homology"/>
<feature type="region of interest" description="Disordered" evidence="9">
    <location>
        <begin position="222"/>
        <end position="284"/>
    </location>
</feature>
<evidence type="ECO:0000256" key="8">
    <source>
        <dbReference type="RuleBase" id="RU000461"/>
    </source>
</evidence>
<dbReference type="OrthoDB" id="3934656at2759"/>
<dbReference type="GO" id="GO:0004497">
    <property type="term" value="F:monooxygenase activity"/>
    <property type="evidence" value="ECO:0007669"/>
    <property type="project" value="UniProtKB-KW"/>
</dbReference>
<evidence type="ECO:0000256" key="2">
    <source>
        <dbReference type="ARBA" id="ARBA00010617"/>
    </source>
</evidence>
<dbReference type="Pfam" id="PF00067">
    <property type="entry name" value="p450"/>
    <property type="match status" value="1"/>
</dbReference>
<feature type="compositionally biased region" description="Basic and acidic residues" evidence="9">
    <location>
        <begin position="248"/>
        <end position="271"/>
    </location>
</feature>
<dbReference type="PROSITE" id="PS00086">
    <property type="entry name" value="CYTOCHROME_P450"/>
    <property type="match status" value="1"/>
</dbReference>
<dbReference type="Proteomes" id="UP000559256">
    <property type="component" value="Unassembled WGS sequence"/>
</dbReference>
<accession>A0A8H5GN48</accession>
<keyword evidence="12" id="KW-1185">Reference proteome</keyword>
<name>A0A8H5GN48_9AGAR</name>
<evidence type="ECO:0000256" key="1">
    <source>
        <dbReference type="ARBA" id="ARBA00001971"/>
    </source>
</evidence>
<feature type="transmembrane region" description="Helical" evidence="10">
    <location>
        <begin position="139"/>
        <end position="155"/>
    </location>
</feature>
<dbReference type="InterPro" id="IPR001128">
    <property type="entry name" value="Cyt_P450"/>
</dbReference>
<dbReference type="InterPro" id="IPR036396">
    <property type="entry name" value="Cyt_P450_sf"/>
</dbReference>
<keyword evidence="10" id="KW-1133">Transmembrane helix</keyword>
<organism evidence="11 12">
    <name type="scientific">Tetrapyrgos nigripes</name>
    <dbReference type="NCBI Taxonomy" id="182062"/>
    <lineage>
        <taxon>Eukaryota</taxon>
        <taxon>Fungi</taxon>
        <taxon>Dikarya</taxon>
        <taxon>Basidiomycota</taxon>
        <taxon>Agaricomycotina</taxon>
        <taxon>Agaricomycetes</taxon>
        <taxon>Agaricomycetidae</taxon>
        <taxon>Agaricales</taxon>
        <taxon>Marasmiineae</taxon>
        <taxon>Marasmiaceae</taxon>
        <taxon>Tetrapyrgos</taxon>
    </lineage>
</organism>
<dbReference type="Gene3D" id="1.10.630.10">
    <property type="entry name" value="Cytochrome P450"/>
    <property type="match status" value="1"/>
</dbReference>
<keyword evidence="10" id="KW-0472">Membrane</keyword>
<evidence type="ECO:0000256" key="9">
    <source>
        <dbReference type="SAM" id="MobiDB-lite"/>
    </source>
</evidence>
<dbReference type="GO" id="GO:0016705">
    <property type="term" value="F:oxidoreductase activity, acting on paired donors, with incorporation or reduction of molecular oxygen"/>
    <property type="evidence" value="ECO:0007669"/>
    <property type="project" value="InterPro"/>
</dbReference>